<name>A0A382M0Z2_9ZZZZ</name>
<accession>A0A382M0Z2</accession>
<evidence type="ECO:0008006" key="2">
    <source>
        <dbReference type="Google" id="ProtNLM"/>
    </source>
</evidence>
<proteinExistence type="predicted"/>
<feature type="non-terminal residue" evidence="1">
    <location>
        <position position="1"/>
    </location>
</feature>
<gene>
    <name evidence="1" type="ORF">METZ01_LOCUS293675</name>
</gene>
<organism evidence="1">
    <name type="scientific">marine metagenome</name>
    <dbReference type="NCBI Taxonomy" id="408172"/>
    <lineage>
        <taxon>unclassified sequences</taxon>
        <taxon>metagenomes</taxon>
        <taxon>ecological metagenomes</taxon>
    </lineage>
</organism>
<evidence type="ECO:0000313" key="1">
    <source>
        <dbReference type="EMBL" id="SVC40821.1"/>
    </source>
</evidence>
<dbReference type="AlphaFoldDB" id="A0A382M0Z2"/>
<protein>
    <recommendedName>
        <fullName evidence="2">Terminase large subunit gp17-like C-terminal domain-containing protein</fullName>
    </recommendedName>
</protein>
<reference evidence="1" key="1">
    <citation type="submission" date="2018-05" db="EMBL/GenBank/DDBJ databases">
        <authorList>
            <person name="Lanie J.A."/>
            <person name="Ng W.-L."/>
            <person name="Kazmierczak K.M."/>
            <person name="Andrzejewski T.M."/>
            <person name="Davidsen T.M."/>
            <person name="Wayne K.J."/>
            <person name="Tettelin H."/>
            <person name="Glass J.I."/>
            <person name="Rusch D."/>
            <person name="Podicherti R."/>
            <person name="Tsui H.-C.T."/>
            <person name="Winkler M.E."/>
        </authorList>
    </citation>
    <scope>NUCLEOTIDE SEQUENCE</scope>
</reference>
<dbReference type="Gene3D" id="3.30.420.240">
    <property type="match status" value="1"/>
</dbReference>
<sequence length="128" mass="14878">KDKLVPGFTTSAKTRPLIISKLDTYFREKSVLVRSKRLIDELFVFIWNGQRAEAQRGYNDDLVMAYCIGLWVRDTAFRLRQEGMALQRKALDSFSTGDFGSAYSNAEEEDSWKWDVQGEQESLEWLIK</sequence>
<dbReference type="EMBL" id="UINC01089595">
    <property type="protein sequence ID" value="SVC40821.1"/>
    <property type="molecule type" value="Genomic_DNA"/>
</dbReference>